<accession>A0ABR2W0G2</accession>
<dbReference type="PANTHER" id="PTHR15228:SF25">
    <property type="entry name" value="F-BAR DOMAIN-CONTAINING PROTEIN"/>
    <property type="match status" value="1"/>
</dbReference>
<dbReference type="SMART" id="SM00324">
    <property type="entry name" value="RhoGAP"/>
    <property type="match status" value="1"/>
</dbReference>
<dbReference type="InterPro" id="IPR000198">
    <property type="entry name" value="RhoGAP_dom"/>
</dbReference>
<dbReference type="Proteomes" id="UP001479436">
    <property type="component" value="Unassembled WGS sequence"/>
</dbReference>
<evidence type="ECO:0000313" key="4">
    <source>
        <dbReference type="Proteomes" id="UP001479436"/>
    </source>
</evidence>
<sequence length="371" mass="42831">MVVEQRVKQNRWEQFASLFKSSESVKPNLRDRWKILLSRKHTVNKQTPHQERASHEPLFGAPLSTSTKYAATVVNLGRNGGYLNCLVPIVVAECGTYLKKNGIDTKGIFRINGSTKRVGQLQELFNAGPLYGRNASWNGYTVHDVANLLRRYLNCLPEPVISPHLYFLFREAYKTHEENGEMQLQAFQNLLSYLPRPNQSLLLYLMNLLAYFAEHQETTLMDADNLATIFQPCILAHPSHTLQPMEYRYSSLVVRRLIEHSNQLKVPPHHDIPLPLQPVIEYDYSPKIMKEKKIEMFSLNPLPTPPLNQLSRSLSLGKRKYTKKPSLMRSDSQTFLQIVQESSDSYQFKMMNVKRSATLPGKQRKMTQEYH</sequence>
<name>A0ABR2W0G2_9FUNG</name>
<protein>
    <submittedName>
        <fullName evidence="3">GTPase activating protein (GAP) for Rho1p</fullName>
    </submittedName>
</protein>
<evidence type="ECO:0000256" key="1">
    <source>
        <dbReference type="ARBA" id="ARBA00022468"/>
    </source>
</evidence>
<dbReference type="InterPro" id="IPR051025">
    <property type="entry name" value="RhoGAP"/>
</dbReference>
<reference evidence="3 4" key="1">
    <citation type="submission" date="2023-04" db="EMBL/GenBank/DDBJ databases">
        <title>Genome of Basidiobolus ranarum AG-B5.</title>
        <authorList>
            <person name="Stajich J.E."/>
            <person name="Carter-House D."/>
            <person name="Gryganskyi A."/>
        </authorList>
    </citation>
    <scope>NUCLEOTIDE SEQUENCE [LARGE SCALE GENOMIC DNA]</scope>
    <source>
        <strain evidence="3 4">AG-B5</strain>
    </source>
</reference>
<comment type="caution">
    <text evidence="3">The sequence shown here is derived from an EMBL/GenBank/DDBJ whole genome shotgun (WGS) entry which is preliminary data.</text>
</comment>
<feature type="domain" description="Rho-GAP" evidence="2">
    <location>
        <begin position="74"/>
        <end position="265"/>
    </location>
</feature>
<organism evidence="3 4">
    <name type="scientific">Basidiobolus ranarum</name>
    <dbReference type="NCBI Taxonomy" id="34480"/>
    <lineage>
        <taxon>Eukaryota</taxon>
        <taxon>Fungi</taxon>
        <taxon>Fungi incertae sedis</taxon>
        <taxon>Zoopagomycota</taxon>
        <taxon>Entomophthoromycotina</taxon>
        <taxon>Basidiobolomycetes</taxon>
        <taxon>Basidiobolales</taxon>
        <taxon>Basidiobolaceae</taxon>
        <taxon>Basidiobolus</taxon>
    </lineage>
</organism>
<dbReference type="Gene3D" id="1.10.555.10">
    <property type="entry name" value="Rho GTPase activation protein"/>
    <property type="match status" value="1"/>
</dbReference>
<dbReference type="InterPro" id="IPR008936">
    <property type="entry name" value="Rho_GTPase_activation_prot"/>
</dbReference>
<keyword evidence="4" id="KW-1185">Reference proteome</keyword>
<evidence type="ECO:0000313" key="3">
    <source>
        <dbReference type="EMBL" id="KAK9712147.1"/>
    </source>
</evidence>
<keyword evidence="1" id="KW-0343">GTPase activation</keyword>
<evidence type="ECO:0000259" key="2">
    <source>
        <dbReference type="PROSITE" id="PS50238"/>
    </source>
</evidence>
<dbReference type="PANTHER" id="PTHR15228">
    <property type="entry name" value="SPERMATHECAL PHYSIOLOGY VARIANT"/>
    <property type="match status" value="1"/>
</dbReference>
<dbReference type="SUPFAM" id="SSF48350">
    <property type="entry name" value="GTPase activation domain, GAP"/>
    <property type="match status" value="1"/>
</dbReference>
<dbReference type="Pfam" id="PF00620">
    <property type="entry name" value="RhoGAP"/>
    <property type="match status" value="1"/>
</dbReference>
<dbReference type="EMBL" id="JASJQH010007235">
    <property type="protein sequence ID" value="KAK9712147.1"/>
    <property type="molecule type" value="Genomic_DNA"/>
</dbReference>
<proteinExistence type="predicted"/>
<dbReference type="PROSITE" id="PS50238">
    <property type="entry name" value="RHOGAP"/>
    <property type="match status" value="1"/>
</dbReference>
<gene>
    <name evidence="3" type="primary">SAC7_2</name>
    <name evidence="3" type="ORF">K7432_007349</name>
</gene>